<accession>A0A3G9J7I3</accession>
<dbReference type="RefSeq" id="WP_164522629.1">
    <property type="nucleotide sequence ID" value="NZ_AP019308.1"/>
</dbReference>
<name>A0A3G9J7I3_9BACL</name>
<sequence>MKGLQEINLQSKSILLVILLAATLGCLSLGVYVRHYTSRPIYLFLNWDVFLAWVPAFFSLLIDFVFVYIKKYRLVRTLLLLPLGLMWLFFYPNAAYLITDMLHPFIHYRSNANGSFILDLEFWYHLILFFTAALIGLFLSIYSLYSVQELVRQSFGRLMSWLFAVCVLALSSFGIYIGRFIRWNSWDVIMKPKAIVRDLHSILTDTAQLHLLLPFTALIFAVSLLGYSFVYGFTYLKRL</sequence>
<dbReference type="Proteomes" id="UP000275368">
    <property type="component" value="Chromosome"/>
</dbReference>
<dbReference type="KEGG" id="pbk:Back11_02740"/>
<reference evidence="1 2" key="1">
    <citation type="submission" date="2018-11" db="EMBL/GenBank/DDBJ databases">
        <title>Complete genome sequence of Paenibacillus baekrokdamisoli strain KCTC 33723.</title>
        <authorList>
            <person name="Kang S.W."/>
            <person name="Lee K.C."/>
            <person name="Kim K.K."/>
            <person name="Kim J.S."/>
            <person name="Kim D.S."/>
            <person name="Ko S.H."/>
            <person name="Yang S.H."/>
            <person name="Lee J.S."/>
        </authorList>
    </citation>
    <scope>NUCLEOTIDE SEQUENCE [LARGE SCALE GENOMIC DNA]</scope>
    <source>
        <strain evidence="1 2">KCTC 33723</strain>
    </source>
</reference>
<gene>
    <name evidence="1" type="ORF">Back11_02740</name>
</gene>
<dbReference type="PROSITE" id="PS51257">
    <property type="entry name" value="PROKAR_LIPOPROTEIN"/>
    <property type="match status" value="1"/>
</dbReference>
<evidence type="ECO:0000313" key="1">
    <source>
        <dbReference type="EMBL" id="BBH18929.1"/>
    </source>
</evidence>
<dbReference type="AlphaFoldDB" id="A0A3G9J7I3"/>
<evidence type="ECO:0000313" key="2">
    <source>
        <dbReference type="Proteomes" id="UP000275368"/>
    </source>
</evidence>
<protein>
    <submittedName>
        <fullName evidence="1">Uncharacterized protein</fullName>
    </submittedName>
</protein>
<keyword evidence="2" id="KW-1185">Reference proteome</keyword>
<dbReference type="InterPro" id="IPR009793">
    <property type="entry name" value="DUF1361"/>
</dbReference>
<dbReference type="EMBL" id="AP019308">
    <property type="protein sequence ID" value="BBH18929.1"/>
    <property type="molecule type" value="Genomic_DNA"/>
</dbReference>
<organism evidence="1 2">
    <name type="scientific">Paenibacillus baekrokdamisoli</name>
    <dbReference type="NCBI Taxonomy" id="1712516"/>
    <lineage>
        <taxon>Bacteria</taxon>
        <taxon>Bacillati</taxon>
        <taxon>Bacillota</taxon>
        <taxon>Bacilli</taxon>
        <taxon>Bacillales</taxon>
        <taxon>Paenibacillaceae</taxon>
        <taxon>Paenibacillus</taxon>
    </lineage>
</organism>
<dbReference type="Pfam" id="PF07099">
    <property type="entry name" value="DUF1361"/>
    <property type="match status" value="1"/>
</dbReference>
<proteinExistence type="predicted"/>